<organism evidence="1 2">
    <name type="scientific">Pseudomonas petrae</name>
    <dbReference type="NCBI Taxonomy" id="2912190"/>
    <lineage>
        <taxon>Bacteria</taxon>
        <taxon>Pseudomonadati</taxon>
        <taxon>Pseudomonadota</taxon>
        <taxon>Gammaproteobacteria</taxon>
        <taxon>Pseudomonadales</taxon>
        <taxon>Pseudomonadaceae</taxon>
        <taxon>Pseudomonas</taxon>
    </lineage>
</organism>
<sequence>MPAIKVTFPRSEWGSEASFDGMIEPSGATGYAFSGTLTATCKLNRIAEEFDNAVRLGHGGTSGTYSYIEQELVDWASHSFSVKGEGVRVPNETVDFHLGFNEGVTGKFNYADRVMSEVGGPSQKVLASYTTKDAFGNIAYDVRFDGTARADGPKNYVVEGSLDAYIMDGALTTQYVTIGHGSSSGSWHYVTYSSNDTPQSVKVFGTRKVGEKIMVVVGATSEVANLYGYGNAVTVEVPDLF</sequence>
<name>A0ABS9I5I7_9PSED</name>
<proteinExistence type="predicted"/>
<evidence type="ECO:0000313" key="1">
    <source>
        <dbReference type="EMBL" id="MCF7542461.1"/>
    </source>
</evidence>
<accession>A0ABS9I5I7</accession>
<dbReference type="EMBL" id="JAKJXH010000007">
    <property type="protein sequence ID" value="MCF7542461.1"/>
    <property type="molecule type" value="Genomic_DNA"/>
</dbReference>
<dbReference type="RefSeq" id="WP_237251664.1">
    <property type="nucleotide sequence ID" value="NZ_JAKJXH010000007.1"/>
</dbReference>
<protein>
    <submittedName>
        <fullName evidence="1">Uncharacterized protein</fullName>
    </submittedName>
</protein>
<dbReference type="Proteomes" id="UP001162905">
    <property type="component" value="Unassembled WGS sequence"/>
</dbReference>
<gene>
    <name evidence="1" type="ORF">L4G47_09520</name>
</gene>
<comment type="caution">
    <text evidence="1">The sequence shown here is derived from an EMBL/GenBank/DDBJ whole genome shotgun (WGS) entry which is preliminary data.</text>
</comment>
<reference evidence="1" key="1">
    <citation type="submission" date="2022-01" db="EMBL/GenBank/DDBJ databases">
        <title>Pseudomonas sp. nov. isolated from Antarctic regolith.</title>
        <authorList>
            <person name="Novakova D."/>
            <person name="Sedlar K."/>
        </authorList>
    </citation>
    <scope>NUCLEOTIDE SEQUENCE</scope>
    <source>
        <strain evidence="1">P2647</strain>
    </source>
</reference>
<keyword evidence="2" id="KW-1185">Reference proteome</keyword>
<evidence type="ECO:0000313" key="2">
    <source>
        <dbReference type="Proteomes" id="UP001162905"/>
    </source>
</evidence>